<dbReference type="GO" id="GO:0005829">
    <property type="term" value="C:cytosol"/>
    <property type="evidence" value="ECO:0007669"/>
    <property type="project" value="UniProtKB-SubCell"/>
</dbReference>
<dbReference type="GO" id="GO:0005783">
    <property type="term" value="C:endoplasmic reticulum"/>
    <property type="evidence" value="ECO:0007669"/>
    <property type="project" value="UniProtKB-SubCell"/>
</dbReference>
<evidence type="ECO:0000256" key="12">
    <source>
        <dbReference type="ARBA" id="ARBA00023134"/>
    </source>
</evidence>
<dbReference type="PROSITE" id="PS51720">
    <property type="entry name" value="G_AIG1"/>
    <property type="match status" value="1"/>
</dbReference>
<evidence type="ECO:0000256" key="6">
    <source>
        <dbReference type="ARBA" id="ARBA00022490"/>
    </source>
</evidence>
<evidence type="ECO:0000256" key="10">
    <source>
        <dbReference type="ARBA" id="ARBA00023034"/>
    </source>
</evidence>
<keyword evidence="11" id="KW-0496">Mitochondrion</keyword>
<evidence type="ECO:0000313" key="18">
    <source>
        <dbReference type="Proteomes" id="UP000823561"/>
    </source>
</evidence>
<dbReference type="PANTHER" id="PTHR10903">
    <property type="entry name" value="GTPASE, IMAP FAMILY MEMBER-RELATED"/>
    <property type="match status" value="1"/>
</dbReference>
<dbReference type="GO" id="GO:0005525">
    <property type="term" value="F:GTP binding"/>
    <property type="evidence" value="ECO:0007669"/>
    <property type="project" value="UniProtKB-KW"/>
</dbReference>
<dbReference type="Pfam" id="PF04548">
    <property type="entry name" value="AIG1"/>
    <property type="match status" value="1"/>
</dbReference>
<proteinExistence type="inferred from homology"/>
<dbReference type="InterPro" id="IPR045058">
    <property type="entry name" value="GIMA/IAN/Toc"/>
</dbReference>
<gene>
    <name evidence="17" type="ORF">AALO_G00095460</name>
</gene>
<feature type="domain" description="AIG1-type G" evidence="16">
    <location>
        <begin position="7"/>
        <end position="197"/>
    </location>
</feature>
<evidence type="ECO:0000256" key="9">
    <source>
        <dbReference type="ARBA" id="ARBA00022824"/>
    </source>
</evidence>
<evidence type="ECO:0000256" key="14">
    <source>
        <dbReference type="ARBA" id="ARBA00073539"/>
    </source>
</evidence>
<dbReference type="InterPro" id="IPR027417">
    <property type="entry name" value="P-loop_NTPase"/>
</dbReference>
<dbReference type="Proteomes" id="UP000823561">
    <property type="component" value="Chromosome 7"/>
</dbReference>
<evidence type="ECO:0000313" key="17">
    <source>
        <dbReference type="EMBL" id="KAG5278124.1"/>
    </source>
</evidence>
<dbReference type="Gene3D" id="3.40.50.300">
    <property type="entry name" value="P-loop containing nucleotide triphosphate hydrolases"/>
    <property type="match status" value="1"/>
</dbReference>
<dbReference type="PANTHER" id="PTHR10903:SF170">
    <property type="entry name" value="GTPASE IMAP FAMILY MEMBER 7"/>
    <property type="match status" value="1"/>
</dbReference>
<keyword evidence="10" id="KW-0333">Golgi apparatus</keyword>
<keyword evidence="8" id="KW-0547">Nucleotide-binding</keyword>
<dbReference type="GO" id="GO:0005794">
    <property type="term" value="C:Golgi apparatus"/>
    <property type="evidence" value="ECO:0007669"/>
    <property type="project" value="UniProtKB-SubCell"/>
</dbReference>
<dbReference type="GO" id="GO:0005739">
    <property type="term" value="C:mitochondrion"/>
    <property type="evidence" value="ECO:0007669"/>
    <property type="project" value="UniProtKB-SubCell"/>
</dbReference>
<comment type="function">
    <text evidence="13">Exerts an anti-apoptotic effect in the immune system and is involved in responses to infections.</text>
</comment>
<feature type="non-terminal residue" evidence="17">
    <location>
        <position position="223"/>
    </location>
</feature>
<keyword evidence="6" id="KW-0963">Cytoplasm</keyword>
<keyword evidence="7" id="KW-0677">Repeat</keyword>
<comment type="similarity">
    <text evidence="5">Belongs to the TRAFAC class TrmE-Era-EngA-EngB-Septin-like GTPase superfamily. AIG1/Toc34/Toc159-like paraseptin GTPase family. IAN subfamily.</text>
</comment>
<reference evidence="17" key="1">
    <citation type="submission" date="2020-10" db="EMBL/GenBank/DDBJ databases">
        <title>Chromosome-scale genome assembly of the Allis shad, Alosa alosa.</title>
        <authorList>
            <person name="Margot Z."/>
            <person name="Christophe K."/>
            <person name="Cabau C."/>
            <person name="Louis A."/>
            <person name="Berthelot C."/>
            <person name="Parey E."/>
            <person name="Roest Crollius H."/>
            <person name="Montfort J."/>
            <person name="Robinson-Rechavi M."/>
            <person name="Bucao C."/>
            <person name="Bouchez O."/>
            <person name="Gislard M."/>
            <person name="Lluch J."/>
            <person name="Milhes M."/>
            <person name="Lampietro C."/>
            <person name="Lopez Roques C."/>
            <person name="Donnadieu C."/>
            <person name="Braasch I."/>
            <person name="Desvignes T."/>
            <person name="Postlethwait J."/>
            <person name="Bobe J."/>
            <person name="Guiguen Y."/>
        </authorList>
    </citation>
    <scope>NUCLEOTIDE SEQUENCE</scope>
    <source>
        <strain evidence="17">M-15738</strain>
        <tissue evidence="17">Blood</tissue>
    </source>
</reference>
<evidence type="ECO:0000256" key="11">
    <source>
        <dbReference type="ARBA" id="ARBA00023128"/>
    </source>
</evidence>
<keyword evidence="18" id="KW-1185">Reference proteome</keyword>
<name>A0AAV6GUE9_9TELE</name>
<evidence type="ECO:0000256" key="4">
    <source>
        <dbReference type="ARBA" id="ARBA00004555"/>
    </source>
</evidence>
<comment type="subcellular location">
    <subcellularLocation>
        <location evidence="3">Cytoplasm</location>
        <location evidence="3">Cytosol</location>
    </subcellularLocation>
    <subcellularLocation>
        <location evidence="2">Endoplasmic reticulum</location>
    </subcellularLocation>
    <subcellularLocation>
        <location evidence="4">Golgi apparatus</location>
    </subcellularLocation>
    <subcellularLocation>
        <location evidence="1">Mitochondrion</location>
    </subcellularLocation>
</comment>
<evidence type="ECO:0000256" key="5">
    <source>
        <dbReference type="ARBA" id="ARBA00008535"/>
    </source>
</evidence>
<dbReference type="EMBL" id="JADWDJ010000007">
    <property type="protein sequence ID" value="KAG5278124.1"/>
    <property type="molecule type" value="Genomic_DNA"/>
</dbReference>
<comment type="caution">
    <text evidence="17">The sequence shown here is derived from an EMBL/GenBank/DDBJ whole genome shotgun (WGS) entry which is preliminary data.</text>
</comment>
<evidence type="ECO:0000256" key="7">
    <source>
        <dbReference type="ARBA" id="ARBA00022737"/>
    </source>
</evidence>
<evidence type="ECO:0000256" key="8">
    <source>
        <dbReference type="ARBA" id="ARBA00022741"/>
    </source>
</evidence>
<accession>A0AAV6GUE9</accession>
<dbReference type="InterPro" id="IPR006703">
    <property type="entry name" value="G_AIG1"/>
</dbReference>
<evidence type="ECO:0000256" key="1">
    <source>
        <dbReference type="ARBA" id="ARBA00004173"/>
    </source>
</evidence>
<dbReference type="AlphaFoldDB" id="A0AAV6GUE9"/>
<dbReference type="FunFam" id="3.40.50.300:FF:000536">
    <property type="entry name" value="GTPase IMAP family member 8"/>
    <property type="match status" value="1"/>
</dbReference>
<sequence>MQLPVEMSPLRIVLLGKTGSGKSASGKTILGRGTFTIEVTETCAKMHTEVDGRQVALIDTPGSIDTENETDMLKNELMKLSLPGPHAFLLMIRLDARFTEERNTVTWIQETFGEEVLKYTIVLLSHGDMLEGEPMEEFLQRRPALSSLIKDAGGRYHVLNNKSEDRTQVRELLEKIEAMMGENGGGYYEWMSPWETKREIMSGTVRVVLSIVLALVKVVVKTS</sequence>
<evidence type="ECO:0000256" key="13">
    <source>
        <dbReference type="ARBA" id="ARBA00056809"/>
    </source>
</evidence>
<evidence type="ECO:0000256" key="2">
    <source>
        <dbReference type="ARBA" id="ARBA00004240"/>
    </source>
</evidence>
<evidence type="ECO:0000259" key="16">
    <source>
        <dbReference type="PROSITE" id="PS51720"/>
    </source>
</evidence>
<organism evidence="17 18">
    <name type="scientific">Alosa alosa</name>
    <name type="common">allis shad</name>
    <dbReference type="NCBI Taxonomy" id="278164"/>
    <lineage>
        <taxon>Eukaryota</taxon>
        <taxon>Metazoa</taxon>
        <taxon>Chordata</taxon>
        <taxon>Craniata</taxon>
        <taxon>Vertebrata</taxon>
        <taxon>Euteleostomi</taxon>
        <taxon>Actinopterygii</taxon>
        <taxon>Neopterygii</taxon>
        <taxon>Teleostei</taxon>
        <taxon>Clupei</taxon>
        <taxon>Clupeiformes</taxon>
        <taxon>Clupeoidei</taxon>
        <taxon>Clupeidae</taxon>
        <taxon>Alosa</taxon>
    </lineage>
</organism>
<evidence type="ECO:0000256" key="15">
    <source>
        <dbReference type="ARBA" id="ARBA00077278"/>
    </source>
</evidence>
<dbReference type="SUPFAM" id="SSF52540">
    <property type="entry name" value="P-loop containing nucleoside triphosphate hydrolases"/>
    <property type="match status" value="1"/>
</dbReference>
<evidence type="ECO:0000256" key="3">
    <source>
        <dbReference type="ARBA" id="ARBA00004514"/>
    </source>
</evidence>
<keyword evidence="9" id="KW-0256">Endoplasmic reticulum</keyword>
<keyword evidence="12" id="KW-0342">GTP-binding</keyword>
<protein>
    <recommendedName>
        <fullName evidence="14">GTPase IMAP family member 8</fullName>
    </recommendedName>
    <alternativeName>
        <fullName evidence="15">Immune-associated nucleotide-binding protein 9</fullName>
    </alternativeName>
</protein>